<gene>
    <name evidence="1" type="ORF">Scep_001934</name>
</gene>
<name>A0AAP0LAC4_9MAGN</name>
<evidence type="ECO:0000313" key="1">
    <source>
        <dbReference type="EMBL" id="KAK9166743.1"/>
    </source>
</evidence>
<accession>A0AAP0LAC4</accession>
<organism evidence="1 2">
    <name type="scientific">Stephania cephalantha</name>
    <dbReference type="NCBI Taxonomy" id="152367"/>
    <lineage>
        <taxon>Eukaryota</taxon>
        <taxon>Viridiplantae</taxon>
        <taxon>Streptophyta</taxon>
        <taxon>Embryophyta</taxon>
        <taxon>Tracheophyta</taxon>
        <taxon>Spermatophyta</taxon>
        <taxon>Magnoliopsida</taxon>
        <taxon>Ranunculales</taxon>
        <taxon>Menispermaceae</taxon>
        <taxon>Menispermoideae</taxon>
        <taxon>Cissampelideae</taxon>
        <taxon>Stephania</taxon>
    </lineage>
</organism>
<proteinExistence type="predicted"/>
<sequence>MAKNQARLNIYNTNHANETKPNHLNLLEKKKRLLESWNSRLWRTNQRIKLRDCSSGIGELVGSDTRV</sequence>
<dbReference type="AlphaFoldDB" id="A0AAP0LAC4"/>
<protein>
    <submittedName>
        <fullName evidence="1">Uncharacterized protein</fullName>
    </submittedName>
</protein>
<evidence type="ECO:0000313" key="2">
    <source>
        <dbReference type="Proteomes" id="UP001419268"/>
    </source>
</evidence>
<dbReference type="EMBL" id="JBBNAG010000001">
    <property type="protein sequence ID" value="KAK9166743.1"/>
    <property type="molecule type" value="Genomic_DNA"/>
</dbReference>
<reference evidence="1 2" key="1">
    <citation type="submission" date="2024-01" db="EMBL/GenBank/DDBJ databases">
        <title>Genome assemblies of Stephania.</title>
        <authorList>
            <person name="Yang L."/>
        </authorList>
    </citation>
    <scope>NUCLEOTIDE SEQUENCE [LARGE SCALE GENOMIC DNA]</scope>
    <source>
        <strain evidence="1">JXDWG</strain>
        <tissue evidence="1">Leaf</tissue>
    </source>
</reference>
<dbReference type="Proteomes" id="UP001419268">
    <property type="component" value="Unassembled WGS sequence"/>
</dbReference>
<comment type="caution">
    <text evidence="1">The sequence shown here is derived from an EMBL/GenBank/DDBJ whole genome shotgun (WGS) entry which is preliminary data.</text>
</comment>
<keyword evidence="2" id="KW-1185">Reference proteome</keyword>